<evidence type="ECO:0000313" key="1">
    <source>
        <dbReference type="EMBL" id="KAL3280879.1"/>
    </source>
</evidence>
<proteinExistence type="predicted"/>
<reference evidence="1 2" key="1">
    <citation type="journal article" date="2021" name="BMC Biol.">
        <title>Horizontally acquired antibacterial genes associated with adaptive radiation of ladybird beetles.</title>
        <authorList>
            <person name="Li H.S."/>
            <person name="Tang X.F."/>
            <person name="Huang Y.H."/>
            <person name="Xu Z.Y."/>
            <person name="Chen M.L."/>
            <person name="Du X.Y."/>
            <person name="Qiu B.Y."/>
            <person name="Chen P.T."/>
            <person name="Zhang W."/>
            <person name="Slipinski A."/>
            <person name="Escalona H.E."/>
            <person name="Waterhouse R.M."/>
            <person name="Zwick A."/>
            <person name="Pang H."/>
        </authorList>
    </citation>
    <scope>NUCLEOTIDE SEQUENCE [LARGE SCALE GENOMIC DNA]</scope>
    <source>
        <strain evidence="1">SYSU2018</strain>
    </source>
</reference>
<evidence type="ECO:0000313" key="2">
    <source>
        <dbReference type="Proteomes" id="UP001516400"/>
    </source>
</evidence>
<sequence length="642" mass="73477">MAWVASTRGIASVARDFGVRKIRELDLILLCQEIMEYLQNTSKDPKKRLSLRLSTYLIQGTIKLHLQQTIILQANRHRLNVSTFITPPTPIIQAKRKRVSKKRDVASDLEQFIHIREEEVAATVGPAEIGEIFLKPSESQLRQITLLEEPAQIRTALPEELFGELGVEPITEVPSVRLPWKGSQDGSDKSQLELIEEKLIAEEKLSGEEKRKMLFGTLKRRRSSSADEPPQKITVTAQVHRTAEEEVPLRTTVELQPIKQPRVSQVIEEIRVAEELEPPRIVEKLVSRKEEEIVSEIEKLEEQVKVTPVKATRRKKIAEKITVPETPSVEDESEASRKKKELIAKRLQIKFKTPKRILRLNDEDKQFKPKEQIDINIFNEVKLLVGDFRDFIMKKTSIEQVEGPFEDIRRDKPSSSIGSDLRLSKITPLTSTPQEKSSLPLGTIESAPILHTGDFMTTAIQSTPFRELIELPPRKLYEDAGPLLTVPEKEKLLSQERELESIIEQTLMQKEQLALQEAQLQFEEITIKQKLPKDIPKETAESSESSEEYKLTKETETRKSVTVPSVEEVTRRQMIIQRVKLWDPSQGYLTLDLLIPIPQNRLNAARTFFDLLELAKDGYVKLIPEETTLEIISVEKGHLLLF</sequence>
<name>A0ABD2NQL3_9CUCU</name>
<dbReference type="Proteomes" id="UP001516400">
    <property type="component" value="Unassembled WGS sequence"/>
</dbReference>
<accession>A0ABD2NQL3</accession>
<dbReference type="EMBL" id="JABFTP020000144">
    <property type="protein sequence ID" value="KAL3280879.1"/>
    <property type="molecule type" value="Genomic_DNA"/>
</dbReference>
<gene>
    <name evidence="1" type="ORF">HHI36_004107</name>
</gene>
<dbReference type="AlphaFoldDB" id="A0ABD2NQL3"/>
<keyword evidence="2" id="KW-1185">Reference proteome</keyword>
<protein>
    <recommendedName>
        <fullName evidence="3">Rad21/Rec8-like protein N-terminal domain-containing protein</fullName>
    </recommendedName>
</protein>
<organism evidence="1 2">
    <name type="scientific">Cryptolaemus montrouzieri</name>
    <dbReference type="NCBI Taxonomy" id="559131"/>
    <lineage>
        <taxon>Eukaryota</taxon>
        <taxon>Metazoa</taxon>
        <taxon>Ecdysozoa</taxon>
        <taxon>Arthropoda</taxon>
        <taxon>Hexapoda</taxon>
        <taxon>Insecta</taxon>
        <taxon>Pterygota</taxon>
        <taxon>Neoptera</taxon>
        <taxon>Endopterygota</taxon>
        <taxon>Coleoptera</taxon>
        <taxon>Polyphaga</taxon>
        <taxon>Cucujiformia</taxon>
        <taxon>Coccinelloidea</taxon>
        <taxon>Coccinellidae</taxon>
        <taxon>Scymninae</taxon>
        <taxon>Scymnini</taxon>
        <taxon>Cryptolaemus</taxon>
    </lineage>
</organism>
<comment type="caution">
    <text evidence="1">The sequence shown here is derived from an EMBL/GenBank/DDBJ whole genome shotgun (WGS) entry which is preliminary data.</text>
</comment>
<evidence type="ECO:0008006" key="3">
    <source>
        <dbReference type="Google" id="ProtNLM"/>
    </source>
</evidence>